<sequence>MNFSLLKVSSKLSHYGFLTKYRHFQNVFRKIHDQNVFNNKNNDDNDNQLISLSKELDSIPKLNALDTINDDNVQFLNEIRPVLKKSFNLAAYVNVSDTLQQLVKLKVDLSIIEKDDKLASFIVRCDFEKDIQPLLMFLLDNGLDISQVGDVLTLNPYLFTIPLENLNILISYFKFRRFSPQDITFFFLKCPIVFNLKIQTIDQRLADLGQEYRLTAVNIRHIVRQHPRIMLMKNHHLKKCTFVFAEQMGFKSDEIKSLLLKNPILWTKQMKQASKDMLLSFEYVNTTMQISHEQVLNFPLILLRRVRLIRVRHLYLQSLNRDQYDPNKPLYVPLSAFFQIDDSQFCIEYAKTCVDDFNRFLKTI</sequence>
<dbReference type="AlphaFoldDB" id="A0A9D4NZB7"/>
<evidence type="ECO:0000256" key="2">
    <source>
        <dbReference type="ARBA" id="ARBA00022946"/>
    </source>
</evidence>
<dbReference type="EMBL" id="SDOV01000004">
    <property type="protein sequence ID" value="KAH7641594.1"/>
    <property type="molecule type" value="Genomic_DNA"/>
</dbReference>
<comment type="caution">
    <text evidence="3">The sequence shown here is derived from an EMBL/GenBank/DDBJ whole genome shotgun (WGS) entry which is preliminary data.</text>
</comment>
<dbReference type="Proteomes" id="UP000828236">
    <property type="component" value="Unassembled WGS sequence"/>
</dbReference>
<organism evidence="3">
    <name type="scientific">Dermatophagoides farinae</name>
    <name type="common">American house dust mite</name>
    <dbReference type="NCBI Taxonomy" id="6954"/>
    <lineage>
        <taxon>Eukaryota</taxon>
        <taxon>Metazoa</taxon>
        <taxon>Ecdysozoa</taxon>
        <taxon>Arthropoda</taxon>
        <taxon>Chelicerata</taxon>
        <taxon>Arachnida</taxon>
        <taxon>Acari</taxon>
        <taxon>Acariformes</taxon>
        <taxon>Sarcoptiformes</taxon>
        <taxon>Astigmata</taxon>
        <taxon>Psoroptidia</taxon>
        <taxon>Analgoidea</taxon>
        <taxon>Pyroglyphidae</taxon>
        <taxon>Dermatophagoidinae</taxon>
        <taxon>Dermatophagoides</taxon>
    </lineage>
</organism>
<keyword evidence="2" id="KW-0809">Transit peptide</keyword>
<name>A0A9D4NZB7_DERFA</name>
<reference evidence="3" key="1">
    <citation type="submission" date="2020-06" db="EMBL/GenBank/DDBJ databases">
        <authorList>
            <person name="Ji K."/>
            <person name="Li J."/>
        </authorList>
    </citation>
    <scope>NUCLEOTIDE SEQUENCE</scope>
    <source>
        <strain evidence="3">JKM2019</strain>
        <tissue evidence="3">Whole body</tissue>
    </source>
</reference>
<accession>A0A9D4NZB7</accession>
<dbReference type="InterPro" id="IPR038538">
    <property type="entry name" value="MTERF_sf"/>
</dbReference>
<dbReference type="SMART" id="SM00733">
    <property type="entry name" value="Mterf"/>
    <property type="match status" value="4"/>
</dbReference>
<reference evidence="3" key="2">
    <citation type="journal article" date="2021" name="World Allergy Organ. J.">
        <title>Chromosome-level assembly of Dermatophagoides farinae genome and transcriptome reveals two novel allergens Der f 37 and Der f 39.</title>
        <authorList>
            <person name="Chen J."/>
            <person name="Cai Z."/>
            <person name="Fan D."/>
            <person name="Hu J."/>
            <person name="Hou Y."/>
            <person name="He Y."/>
            <person name="Zhang Z."/>
            <person name="Zhao Z."/>
            <person name="Gao P."/>
            <person name="Hu W."/>
            <person name="Sun J."/>
            <person name="Li J."/>
            <person name="Ji K."/>
        </authorList>
    </citation>
    <scope>NUCLEOTIDE SEQUENCE</scope>
    <source>
        <strain evidence="3">JKM2019</strain>
    </source>
</reference>
<dbReference type="Gene3D" id="1.25.70.10">
    <property type="entry name" value="Transcription termination factor 3, mitochondrial"/>
    <property type="match status" value="1"/>
</dbReference>
<dbReference type="Pfam" id="PF02536">
    <property type="entry name" value="mTERF"/>
    <property type="match status" value="1"/>
</dbReference>
<dbReference type="GO" id="GO:0003676">
    <property type="term" value="F:nucleic acid binding"/>
    <property type="evidence" value="ECO:0007669"/>
    <property type="project" value="InterPro"/>
</dbReference>
<comment type="similarity">
    <text evidence="1">Belongs to the mTERF family.</text>
</comment>
<protein>
    <submittedName>
        <fullName evidence="3">Mterf domain-containing protein 1</fullName>
    </submittedName>
</protein>
<gene>
    <name evidence="3" type="ORF">HUG17_4639</name>
</gene>
<evidence type="ECO:0000256" key="1">
    <source>
        <dbReference type="ARBA" id="ARBA00007692"/>
    </source>
</evidence>
<proteinExistence type="inferred from homology"/>
<dbReference type="InterPro" id="IPR003690">
    <property type="entry name" value="MTERF"/>
</dbReference>
<evidence type="ECO:0000313" key="3">
    <source>
        <dbReference type="EMBL" id="KAH7641594.1"/>
    </source>
</evidence>